<evidence type="ECO:0000313" key="4">
    <source>
        <dbReference type="EMBL" id="MFC3183275.1"/>
    </source>
</evidence>
<proteinExistence type="predicted"/>
<dbReference type="CDD" id="cd00156">
    <property type="entry name" value="REC"/>
    <property type="match status" value="1"/>
</dbReference>
<name>A0ABV7J3H9_9RHOB</name>
<organism evidence="4 5">
    <name type="scientific">Cypionkella sinensis</name>
    <dbReference type="NCBI Taxonomy" id="1756043"/>
    <lineage>
        <taxon>Bacteria</taxon>
        <taxon>Pseudomonadati</taxon>
        <taxon>Pseudomonadota</taxon>
        <taxon>Alphaproteobacteria</taxon>
        <taxon>Rhodobacterales</taxon>
        <taxon>Paracoccaceae</taxon>
        <taxon>Cypionkella</taxon>
    </lineage>
</organism>
<keyword evidence="1 2" id="KW-0597">Phosphoprotein</keyword>
<keyword evidence="5" id="KW-1185">Reference proteome</keyword>
<feature type="domain" description="Response regulatory" evidence="3">
    <location>
        <begin position="2"/>
        <end position="122"/>
    </location>
</feature>
<protein>
    <submittedName>
        <fullName evidence="4">Response regulator</fullName>
    </submittedName>
</protein>
<dbReference type="Gene3D" id="3.40.50.2300">
    <property type="match status" value="1"/>
</dbReference>
<evidence type="ECO:0000259" key="3">
    <source>
        <dbReference type="PROSITE" id="PS50110"/>
    </source>
</evidence>
<evidence type="ECO:0000256" key="1">
    <source>
        <dbReference type="ARBA" id="ARBA00022553"/>
    </source>
</evidence>
<dbReference type="Pfam" id="PF00072">
    <property type="entry name" value="Response_reg"/>
    <property type="match status" value="1"/>
</dbReference>
<feature type="modified residue" description="4-aspartylphosphate" evidence="2">
    <location>
        <position position="52"/>
    </location>
</feature>
<sequence>MRVYIADDNLEFSRFVRRVAEMEGWKATTCTNGRELAAEVAAEERAALLIVDINMPELDGIEVIEELKAIKRQLRIRFVTGGEITSAVAAQMIAKARGMDSGRLLFKPIAVEELKELFRSEAKLLYE</sequence>
<dbReference type="EMBL" id="JBHRTO010000003">
    <property type="protein sequence ID" value="MFC3183275.1"/>
    <property type="molecule type" value="Genomic_DNA"/>
</dbReference>
<dbReference type="RefSeq" id="WP_380074960.1">
    <property type="nucleotide sequence ID" value="NZ_JBHRTO010000003.1"/>
</dbReference>
<dbReference type="PANTHER" id="PTHR44591:SF3">
    <property type="entry name" value="RESPONSE REGULATORY DOMAIN-CONTAINING PROTEIN"/>
    <property type="match status" value="1"/>
</dbReference>
<dbReference type="InterPro" id="IPR011006">
    <property type="entry name" value="CheY-like_superfamily"/>
</dbReference>
<dbReference type="SUPFAM" id="SSF52172">
    <property type="entry name" value="CheY-like"/>
    <property type="match status" value="1"/>
</dbReference>
<evidence type="ECO:0000256" key="2">
    <source>
        <dbReference type="PROSITE-ProRule" id="PRU00169"/>
    </source>
</evidence>
<accession>A0ABV7J3H9</accession>
<dbReference type="InterPro" id="IPR001789">
    <property type="entry name" value="Sig_transdc_resp-reg_receiver"/>
</dbReference>
<reference evidence="5" key="1">
    <citation type="journal article" date="2019" name="Int. J. Syst. Evol. Microbiol.">
        <title>The Global Catalogue of Microorganisms (GCM) 10K type strain sequencing project: providing services to taxonomists for standard genome sequencing and annotation.</title>
        <authorList>
            <consortium name="The Broad Institute Genomics Platform"/>
            <consortium name="The Broad Institute Genome Sequencing Center for Infectious Disease"/>
            <person name="Wu L."/>
            <person name="Ma J."/>
        </authorList>
    </citation>
    <scope>NUCLEOTIDE SEQUENCE [LARGE SCALE GENOMIC DNA]</scope>
    <source>
        <strain evidence="5">KCTC 52039</strain>
    </source>
</reference>
<dbReference type="PROSITE" id="PS50110">
    <property type="entry name" value="RESPONSE_REGULATORY"/>
    <property type="match status" value="1"/>
</dbReference>
<gene>
    <name evidence="4" type="ORF">ACFOGH_19960</name>
</gene>
<dbReference type="Proteomes" id="UP001595547">
    <property type="component" value="Unassembled WGS sequence"/>
</dbReference>
<dbReference type="InterPro" id="IPR050595">
    <property type="entry name" value="Bact_response_regulator"/>
</dbReference>
<dbReference type="PANTHER" id="PTHR44591">
    <property type="entry name" value="STRESS RESPONSE REGULATOR PROTEIN 1"/>
    <property type="match status" value="1"/>
</dbReference>
<evidence type="ECO:0000313" key="5">
    <source>
        <dbReference type="Proteomes" id="UP001595547"/>
    </source>
</evidence>
<comment type="caution">
    <text evidence="4">The sequence shown here is derived from an EMBL/GenBank/DDBJ whole genome shotgun (WGS) entry which is preliminary data.</text>
</comment>
<dbReference type="SMART" id="SM00448">
    <property type="entry name" value="REC"/>
    <property type="match status" value="1"/>
</dbReference>